<evidence type="ECO:0000313" key="1">
    <source>
        <dbReference type="EMBL" id="MPN49364.1"/>
    </source>
</evidence>
<proteinExistence type="predicted"/>
<dbReference type="EMBL" id="VSSQ01112544">
    <property type="protein sequence ID" value="MPN49364.1"/>
    <property type="molecule type" value="Genomic_DNA"/>
</dbReference>
<reference evidence="1" key="1">
    <citation type="submission" date="2019-08" db="EMBL/GenBank/DDBJ databases">
        <authorList>
            <person name="Kucharzyk K."/>
            <person name="Murdoch R.W."/>
            <person name="Higgins S."/>
            <person name="Loffler F."/>
        </authorList>
    </citation>
    <scope>NUCLEOTIDE SEQUENCE</scope>
</reference>
<comment type="caution">
    <text evidence="1">The sequence shown here is derived from an EMBL/GenBank/DDBJ whole genome shotgun (WGS) entry which is preliminary data.</text>
</comment>
<gene>
    <name evidence="1" type="ORF">SDC9_196984</name>
</gene>
<accession>A0A645IM22</accession>
<sequence>MIVNRDYTNSMNSSITLKSVKKIGMIDPVSGQEKTVSNSSDQITVALPAGGATLYILA</sequence>
<organism evidence="1">
    <name type="scientific">bioreactor metagenome</name>
    <dbReference type="NCBI Taxonomy" id="1076179"/>
    <lineage>
        <taxon>unclassified sequences</taxon>
        <taxon>metagenomes</taxon>
        <taxon>ecological metagenomes</taxon>
    </lineage>
</organism>
<protein>
    <submittedName>
        <fullName evidence="1">Uncharacterized protein</fullName>
    </submittedName>
</protein>
<dbReference type="AlphaFoldDB" id="A0A645IM22"/>
<name>A0A645IM22_9ZZZZ</name>